<feature type="transmembrane region" description="Helical" evidence="1">
    <location>
        <begin position="204"/>
        <end position="224"/>
    </location>
</feature>
<comment type="caution">
    <text evidence="2">The sequence shown here is derived from an EMBL/GenBank/DDBJ whole genome shotgun (WGS) entry which is preliminary data.</text>
</comment>
<proteinExistence type="predicted"/>
<evidence type="ECO:0000256" key="1">
    <source>
        <dbReference type="SAM" id="Phobius"/>
    </source>
</evidence>
<feature type="transmembrane region" description="Helical" evidence="1">
    <location>
        <begin position="88"/>
        <end position="112"/>
    </location>
</feature>
<feature type="transmembrane region" description="Helical" evidence="1">
    <location>
        <begin position="177"/>
        <end position="198"/>
    </location>
</feature>
<organism evidence="2 3">
    <name type="scientific">Methylobrevis albus</name>
    <dbReference type="NCBI Taxonomy" id="2793297"/>
    <lineage>
        <taxon>Bacteria</taxon>
        <taxon>Pseudomonadati</taxon>
        <taxon>Pseudomonadota</taxon>
        <taxon>Alphaproteobacteria</taxon>
        <taxon>Hyphomicrobiales</taxon>
        <taxon>Pleomorphomonadaceae</taxon>
        <taxon>Methylobrevis</taxon>
    </lineage>
</organism>
<feature type="transmembrane region" description="Helical" evidence="1">
    <location>
        <begin position="49"/>
        <end position="67"/>
    </location>
</feature>
<reference evidence="2" key="1">
    <citation type="submission" date="2020-12" db="EMBL/GenBank/DDBJ databases">
        <title>Methylobrevis albus sp. nov., isolated from fresh water lack sediment.</title>
        <authorList>
            <person name="Zou Q."/>
        </authorList>
    </citation>
    <scope>NUCLEOTIDE SEQUENCE</scope>
    <source>
        <strain evidence="2">L22</strain>
    </source>
</reference>
<keyword evidence="1" id="KW-0812">Transmembrane</keyword>
<feature type="transmembrane region" description="Helical" evidence="1">
    <location>
        <begin position="418"/>
        <end position="442"/>
    </location>
</feature>
<evidence type="ECO:0000313" key="2">
    <source>
        <dbReference type="EMBL" id="MBH0236410.1"/>
    </source>
</evidence>
<dbReference type="Proteomes" id="UP000631694">
    <property type="component" value="Unassembled WGS sequence"/>
</dbReference>
<evidence type="ECO:0000313" key="3">
    <source>
        <dbReference type="Proteomes" id="UP000631694"/>
    </source>
</evidence>
<feature type="transmembrane region" description="Helical" evidence="1">
    <location>
        <begin position="318"/>
        <end position="339"/>
    </location>
</feature>
<dbReference type="EMBL" id="JADZLT010000036">
    <property type="protein sequence ID" value="MBH0236410.1"/>
    <property type="molecule type" value="Genomic_DNA"/>
</dbReference>
<keyword evidence="3" id="KW-1185">Reference proteome</keyword>
<feature type="transmembrane region" description="Helical" evidence="1">
    <location>
        <begin position="454"/>
        <end position="474"/>
    </location>
</feature>
<sequence>MRSGGGTGRGEAARHGLAITAAALTLLPTPALAHGAERGFVMLLPTGHVMLAGALAVAASLAVVALVPARTTERLAAARLALPAFPRLLPSLVVTSTLSFIVLLLVLAAGLFGYPDPLRNPLSLTVWTLFWVVLPIAHALLGNLWRWLNPFSGPCALLDRASGGGFTAARRPLPARLGYLPAIATFLGFAWFELVYPAPDHPETLGVVVGVYVIMTFAFCLTYGPDVWLRRGDPFGALFGWLAGLSPYARSDAGAALVVPGAQLLGRAALPLSGVLLLLLTLSTVSFDGTMKTFWWLGLTGVNPLEFPGRTAVMLPNTLGLIAAFAALAGVFFAAISLGRRLAGGGPPVRVLAGRAVFSIVPIAVTFHLAHYLTALLINGQYAALALNDPFGRGWNLFALRDWYVTTSFLGSYAGSRAIFAVQTAVIVIGHVLGVLVCHLIVAREEPDPLKAFLIELPLGVVMVGYTVFGLWLLSTPVAG</sequence>
<dbReference type="AlphaFoldDB" id="A0A931MX77"/>
<evidence type="ECO:0008006" key="4">
    <source>
        <dbReference type="Google" id="ProtNLM"/>
    </source>
</evidence>
<feature type="transmembrane region" description="Helical" evidence="1">
    <location>
        <begin position="275"/>
        <end position="298"/>
    </location>
</feature>
<keyword evidence="1" id="KW-0472">Membrane</keyword>
<name>A0A931MX77_9HYPH</name>
<feature type="transmembrane region" description="Helical" evidence="1">
    <location>
        <begin position="124"/>
        <end position="145"/>
    </location>
</feature>
<keyword evidence="1" id="KW-1133">Transmembrane helix</keyword>
<accession>A0A931MX77</accession>
<protein>
    <recommendedName>
        <fullName evidence="4">Fenitrothion hydrolase</fullName>
    </recommendedName>
</protein>
<feature type="transmembrane region" description="Helical" evidence="1">
    <location>
        <begin position="351"/>
        <end position="370"/>
    </location>
</feature>
<gene>
    <name evidence="2" type="ORF">I5731_01120</name>
</gene>